<proteinExistence type="predicted"/>
<keyword evidence="2" id="KW-1185">Reference proteome</keyword>
<gene>
    <name evidence="1" type="ORF">K1T71_003634</name>
</gene>
<dbReference type="Proteomes" id="UP000824533">
    <property type="component" value="Linkage Group LG06"/>
</dbReference>
<accession>A0ACC1D8R8</accession>
<sequence>MERQQCNSLQNFDEPRTEILKKRLLKSANTSIGPNISQGVPQHNVLLNTLRAPVSSSMIVTSVHAPQSSMSIAHNLVTHSIAPVKIHTSNSPYPLQLSTVHVPVQIPGSTSNINVPVQLSGPTNTVPLQITPVSLPLQVSGTTSVPVQLPAGETINVPLQIPTASQNIQLTAPALPSMPIIQSTTQTLHNSIIHVHMGSNPRATNLDGTTDMSVPNPSQLQLPDTSVQVKLNNSTSVSQVGTNSAVVQIPSSSNNSLQLRGAPRTVPHVVYIQTHSGLKPVTSTDVISQASTSGNPPQIIVRRPVANNSNIHLISNVSNKPNIAPKVSGPNKSSILAPVNAGQPIVIQKPKSNDKMIVPVSIAPGTPSKQAIAYLGSVKKPNQKNMSENQSILISNNQTNVNANNQKLFLTPMPKIPNTKFILPVTLPATMASKGPIINLQIANGQIQNDHQGNITVMRDTAPMEANEMPPLQPLGKLITMNGKDNIIPQSPKGDKTFAISIPGSRAEPTGEQGEYTLSIPETNASMNDDIYTVSIADDEGGQTREKSFTLAIPEKSKSLLNKNVIDRNDLGPVTVAAPAILRRSNSDNSERKTVNANIKRRISLCTENLSNKNVKLSLTDATFLSKSEDNNNSETNDDHRVPSLFCDEKLDRELDAKHLESDHEEFKEKNESPGKNNDVYYQSMEEYQESRFKKDGEIILEEDPPGLIWNNGVAVLRGSTLQFQTNEFGLIDLVESNVHNDLLGNPDTKYTSVKESTDGDKRDKKPTSPEDLYRCDGCGCHGMAAEFITPNYCSLTCQTETQKALQKKKDRERIELLKKKNKIKKLLMRKQLSESDIQSEKEDKIPLKHFNSMPTETQIPEAALMKMSEDLVENDKYPWMCGKNGFSWMCYLDICKAKPAPVKLFKNPFPYNRNGFKVGMRLEAIDPQHPSIFCVMSVAEVQGYRMRLHFDEYPDVFDYWVNADSVDIFPPGWCDKNGRSLKPPTSYTSSSFNWPSYLKQMRAVAAPRHLFPHVTTTVYKSNCFRIGMKLEAEDRKNELVCVASITDMLDNRMLINFDSWDEMYDLWVDPTSPYIHPVGWAEENGYSLTPPNFYKDPDTFSWENYLAETGASAAPPRAFKTRSPQGFKPGMKLEVVDRRVPFLIRVATISAVKGHQVRVSFDGWPDEMSCWMDDDSPDIHPVGWCLKTGHPLEPPLTPEELRTTGACGVGGCRGLGSAHGGGHKQHSAASLCPYRPPTPTPLPDRLAPPTHAPDLAVIRERRVVTKQAKSVNASTPTSDTPKEQPLRGRPPKHKRVEEVAKNDPASDDESLSSGCGKRWRSSTRESDTRPLRTYSRASHVLQTPNSQRGHVGRHVAELSLPTDPTVWSQRDVAALVSRVAGTAAGEAACIAGLSGPELVMASREELVSCLHLRLGPAIKVYAAIRQLREALT</sequence>
<comment type="caution">
    <text evidence="1">The sequence shown here is derived from an EMBL/GenBank/DDBJ whole genome shotgun (WGS) entry which is preliminary data.</text>
</comment>
<name>A0ACC1D8R8_9NEOP</name>
<protein>
    <submittedName>
        <fullName evidence="1">Uncharacterized protein</fullName>
    </submittedName>
</protein>
<organism evidence="1 2">
    <name type="scientific">Dendrolimus kikuchii</name>
    <dbReference type="NCBI Taxonomy" id="765133"/>
    <lineage>
        <taxon>Eukaryota</taxon>
        <taxon>Metazoa</taxon>
        <taxon>Ecdysozoa</taxon>
        <taxon>Arthropoda</taxon>
        <taxon>Hexapoda</taxon>
        <taxon>Insecta</taxon>
        <taxon>Pterygota</taxon>
        <taxon>Neoptera</taxon>
        <taxon>Endopterygota</taxon>
        <taxon>Lepidoptera</taxon>
        <taxon>Glossata</taxon>
        <taxon>Ditrysia</taxon>
        <taxon>Bombycoidea</taxon>
        <taxon>Lasiocampidae</taxon>
        <taxon>Dendrolimus</taxon>
    </lineage>
</organism>
<reference evidence="1 2" key="1">
    <citation type="journal article" date="2021" name="Front. Genet.">
        <title>Chromosome-Level Genome Assembly Reveals Significant Gene Expansion in the Toll and IMD Signaling Pathways of Dendrolimus kikuchii.</title>
        <authorList>
            <person name="Zhou J."/>
            <person name="Wu P."/>
            <person name="Xiong Z."/>
            <person name="Liu N."/>
            <person name="Zhao N."/>
            <person name="Ji M."/>
            <person name="Qiu Y."/>
            <person name="Yang B."/>
        </authorList>
    </citation>
    <scope>NUCLEOTIDE SEQUENCE [LARGE SCALE GENOMIC DNA]</scope>
    <source>
        <strain evidence="1">Ann1</strain>
    </source>
</reference>
<evidence type="ECO:0000313" key="1">
    <source>
        <dbReference type="EMBL" id="KAJ0180230.1"/>
    </source>
</evidence>
<dbReference type="EMBL" id="CM034392">
    <property type="protein sequence ID" value="KAJ0180230.1"/>
    <property type="molecule type" value="Genomic_DNA"/>
</dbReference>
<evidence type="ECO:0000313" key="2">
    <source>
        <dbReference type="Proteomes" id="UP000824533"/>
    </source>
</evidence>